<dbReference type="EMBL" id="ABEU02000025">
    <property type="protein sequence ID" value="PNR27729.1"/>
    <property type="molecule type" value="Genomic_DNA"/>
</dbReference>
<evidence type="ECO:0000313" key="1">
    <source>
        <dbReference type="EMBL" id="PNR27729.1"/>
    </source>
</evidence>
<proteinExistence type="predicted"/>
<dbReference type="Gramene" id="Pp3c25_12400V3.1">
    <property type="protein sequence ID" value="PAC:32979927.CDS.1"/>
    <property type="gene ID" value="Pp3c25_12400"/>
</dbReference>
<protein>
    <submittedName>
        <fullName evidence="1 2">Uncharacterized protein</fullName>
    </submittedName>
</protein>
<sequence>MATTAQTLGGIEALSFSANCSSMQKLGDGLVRDKMCPPARKQFQVRAMAPKKKVNAHDDAWSKQWFGAGVFAENTETESVDIVKKLEKKLLSQVEKAGLLSKAESLGVSLSQIEKLGLLSKAEDLGLLTLAEKFVTTSPASLASVKFPSVSGIAPVRWLFVMFSFTKLTMPPSAAEISHVNSSPLSLSLYDIGFTSTISAQNRQFGQSAELVYGQLPFQRAYSGGAFEMHCPEEVGHRQE</sequence>
<reference evidence="2" key="3">
    <citation type="submission" date="2020-12" db="UniProtKB">
        <authorList>
            <consortium name="EnsemblPlants"/>
        </authorList>
    </citation>
    <scope>IDENTIFICATION</scope>
</reference>
<gene>
    <name evidence="1" type="ORF">PHYPA_029881</name>
</gene>
<keyword evidence="3" id="KW-1185">Reference proteome</keyword>
<dbReference type="Proteomes" id="UP000006727">
    <property type="component" value="Chromosome 25"/>
</dbReference>
<accession>A0A2K1IEM6</accession>
<dbReference type="AlphaFoldDB" id="A0A2K1IEM6"/>
<evidence type="ECO:0000313" key="2">
    <source>
        <dbReference type="EnsemblPlants" id="PAC:32979927.CDS.1"/>
    </source>
</evidence>
<dbReference type="InterPro" id="IPR009500">
    <property type="entry name" value="DUF1118"/>
</dbReference>
<reference evidence="1 3" key="1">
    <citation type="journal article" date="2008" name="Science">
        <title>The Physcomitrella genome reveals evolutionary insights into the conquest of land by plants.</title>
        <authorList>
            <person name="Rensing S."/>
            <person name="Lang D."/>
            <person name="Zimmer A."/>
            <person name="Terry A."/>
            <person name="Salamov A."/>
            <person name="Shapiro H."/>
            <person name="Nishiyama T."/>
            <person name="Perroud P.-F."/>
            <person name="Lindquist E."/>
            <person name="Kamisugi Y."/>
            <person name="Tanahashi T."/>
            <person name="Sakakibara K."/>
            <person name="Fujita T."/>
            <person name="Oishi K."/>
            <person name="Shin-I T."/>
            <person name="Kuroki Y."/>
            <person name="Toyoda A."/>
            <person name="Suzuki Y."/>
            <person name="Hashimoto A."/>
            <person name="Yamaguchi K."/>
            <person name="Sugano A."/>
            <person name="Kohara Y."/>
            <person name="Fujiyama A."/>
            <person name="Anterola A."/>
            <person name="Aoki S."/>
            <person name="Ashton N."/>
            <person name="Barbazuk W.B."/>
            <person name="Barker E."/>
            <person name="Bennetzen J."/>
            <person name="Bezanilla M."/>
            <person name="Blankenship R."/>
            <person name="Cho S.H."/>
            <person name="Dutcher S."/>
            <person name="Estelle M."/>
            <person name="Fawcett J.A."/>
            <person name="Gundlach H."/>
            <person name="Hanada K."/>
            <person name="Heyl A."/>
            <person name="Hicks K.A."/>
            <person name="Hugh J."/>
            <person name="Lohr M."/>
            <person name="Mayer K."/>
            <person name="Melkozernov A."/>
            <person name="Murata T."/>
            <person name="Nelson D."/>
            <person name="Pils B."/>
            <person name="Prigge M."/>
            <person name="Reiss B."/>
            <person name="Renner T."/>
            <person name="Rombauts S."/>
            <person name="Rushton P."/>
            <person name="Sanderfoot A."/>
            <person name="Schween G."/>
            <person name="Shiu S.-H."/>
            <person name="Stueber K."/>
            <person name="Theodoulou F.L."/>
            <person name="Tu H."/>
            <person name="Van de Peer Y."/>
            <person name="Verrier P.J."/>
            <person name="Waters E."/>
            <person name="Wood A."/>
            <person name="Yang L."/>
            <person name="Cove D."/>
            <person name="Cuming A."/>
            <person name="Hasebe M."/>
            <person name="Lucas S."/>
            <person name="Mishler D.B."/>
            <person name="Reski R."/>
            <person name="Grigoriev I."/>
            <person name="Quatrano R.S."/>
            <person name="Boore J.L."/>
        </authorList>
    </citation>
    <scope>NUCLEOTIDE SEQUENCE [LARGE SCALE GENOMIC DNA]</scope>
    <source>
        <strain evidence="2 3">cv. Gransden 2004</strain>
    </source>
</reference>
<organism evidence="1">
    <name type="scientific">Physcomitrium patens</name>
    <name type="common">Spreading-leaved earth moss</name>
    <name type="synonym">Physcomitrella patens</name>
    <dbReference type="NCBI Taxonomy" id="3218"/>
    <lineage>
        <taxon>Eukaryota</taxon>
        <taxon>Viridiplantae</taxon>
        <taxon>Streptophyta</taxon>
        <taxon>Embryophyta</taxon>
        <taxon>Bryophyta</taxon>
        <taxon>Bryophytina</taxon>
        <taxon>Bryopsida</taxon>
        <taxon>Funariidae</taxon>
        <taxon>Funariales</taxon>
        <taxon>Funariaceae</taxon>
        <taxon>Physcomitrium</taxon>
    </lineage>
</organism>
<dbReference type="InParanoid" id="A0A2K1IEM6"/>
<dbReference type="Gramene" id="Pp3c25_12400V3.2">
    <property type="protein sequence ID" value="PAC:32979928.CDS.1"/>
    <property type="gene ID" value="Pp3c25_12400"/>
</dbReference>
<evidence type="ECO:0000313" key="3">
    <source>
        <dbReference type="Proteomes" id="UP000006727"/>
    </source>
</evidence>
<name>A0A2K1IEM6_PHYPA</name>
<reference evidence="1 3" key="2">
    <citation type="journal article" date="2018" name="Plant J.">
        <title>The Physcomitrella patens chromosome-scale assembly reveals moss genome structure and evolution.</title>
        <authorList>
            <person name="Lang D."/>
            <person name="Ullrich K.K."/>
            <person name="Murat F."/>
            <person name="Fuchs J."/>
            <person name="Jenkins J."/>
            <person name="Haas F.B."/>
            <person name="Piednoel M."/>
            <person name="Gundlach H."/>
            <person name="Van Bel M."/>
            <person name="Meyberg R."/>
            <person name="Vives C."/>
            <person name="Morata J."/>
            <person name="Symeonidi A."/>
            <person name="Hiss M."/>
            <person name="Muchero W."/>
            <person name="Kamisugi Y."/>
            <person name="Saleh O."/>
            <person name="Blanc G."/>
            <person name="Decker E.L."/>
            <person name="van Gessel N."/>
            <person name="Grimwood J."/>
            <person name="Hayes R.D."/>
            <person name="Graham S.W."/>
            <person name="Gunter L.E."/>
            <person name="McDaniel S.F."/>
            <person name="Hoernstein S.N.W."/>
            <person name="Larsson A."/>
            <person name="Li F.W."/>
            <person name="Perroud P.F."/>
            <person name="Phillips J."/>
            <person name="Ranjan P."/>
            <person name="Rokshar D.S."/>
            <person name="Rothfels C.J."/>
            <person name="Schneider L."/>
            <person name="Shu S."/>
            <person name="Stevenson D.W."/>
            <person name="Thummler F."/>
            <person name="Tillich M."/>
            <person name="Villarreal Aguilar J.C."/>
            <person name="Widiez T."/>
            <person name="Wong G.K."/>
            <person name="Wymore A."/>
            <person name="Zhang Y."/>
            <person name="Zimmer A.D."/>
            <person name="Quatrano R.S."/>
            <person name="Mayer K.F.X."/>
            <person name="Goodstein D."/>
            <person name="Casacuberta J.M."/>
            <person name="Vandepoele K."/>
            <person name="Reski R."/>
            <person name="Cuming A.C."/>
            <person name="Tuskan G.A."/>
            <person name="Maumus F."/>
            <person name="Salse J."/>
            <person name="Schmutz J."/>
            <person name="Rensing S.A."/>
        </authorList>
    </citation>
    <scope>NUCLEOTIDE SEQUENCE [LARGE SCALE GENOMIC DNA]</scope>
    <source>
        <strain evidence="2 3">cv. Gransden 2004</strain>
    </source>
</reference>
<dbReference type="EnsemblPlants" id="Pp3c25_12400V3.2">
    <property type="protein sequence ID" value="PAC:32979928.CDS.1"/>
    <property type="gene ID" value="Pp3c25_12400"/>
</dbReference>
<dbReference type="EnsemblPlants" id="Pp3c25_12400V3.1">
    <property type="protein sequence ID" value="PAC:32979927.CDS.1"/>
    <property type="gene ID" value="Pp3c25_12400"/>
</dbReference>
<dbReference type="PaxDb" id="3218-PP1S57_109V6.1"/>
<dbReference type="Pfam" id="PF06549">
    <property type="entry name" value="DUF1118"/>
    <property type="match status" value="1"/>
</dbReference>